<evidence type="ECO:0000313" key="3">
    <source>
        <dbReference type="Proteomes" id="UP000018144"/>
    </source>
</evidence>
<reference evidence="2 3" key="1">
    <citation type="journal article" date="2013" name="PLoS Genet.">
        <title>The genome and development-dependent transcriptomes of Pyronema confluens: a window into fungal evolution.</title>
        <authorList>
            <person name="Traeger S."/>
            <person name="Altegoer F."/>
            <person name="Freitag M."/>
            <person name="Gabaldon T."/>
            <person name="Kempken F."/>
            <person name="Kumar A."/>
            <person name="Marcet-Houben M."/>
            <person name="Poggeler S."/>
            <person name="Stajich J.E."/>
            <person name="Nowrousian M."/>
        </authorList>
    </citation>
    <scope>NUCLEOTIDE SEQUENCE [LARGE SCALE GENOMIC DNA]</scope>
    <source>
        <strain evidence="3">CBS 100304</strain>
        <tissue evidence="2">Vegetative mycelium</tissue>
    </source>
</reference>
<dbReference type="EMBL" id="HF936249">
    <property type="protein sequence ID" value="CCX33873.1"/>
    <property type="molecule type" value="Genomic_DNA"/>
</dbReference>
<dbReference type="Proteomes" id="UP000018144">
    <property type="component" value="Unassembled WGS sequence"/>
</dbReference>
<organism evidence="2 3">
    <name type="scientific">Pyronema omphalodes (strain CBS 100304)</name>
    <name type="common">Pyronema confluens</name>
    <dbReference type="NCBI Taxonomy" id="1076935"/>
    <lineage>
        <taxon>Eukaryota</taxon>
        <taxon>Fungi</taxon>
        <taxon>Dikarya</taxon>
        <taxon>Ascomycota</taxon>
        <taxon>Pezizomycotina</taxon>
        <taxon>Pezizomycetes</taxon>
        <taxon>Pezizales</taxon>
        <taxon>Pyronemataceae</taxon>
        <taxon>Pyronema</taxon>
    </lineage>
</organism>
<proteinExistence type="predicted"/>
<evidence type="ECO:0000256" key="1">
    <source>
        <dbReference type="SAM" id="MobiDB-lite"/>
    </source>
</evidence>
<dbReference type="AlphaFoldDB" id="U4LWL6"/>
<keyword evidence="3" id="KW-1185">Reference proteome</keyword>
<protein>
    <submittedName>
        <fullName evidence="2">Uncharacterized protein</fullName>
    </submittedName>
</protein>
<sequence>MQGLNRTRLIVKQPGYFYNPATNLRYTLERIYKKIPISISLGLPSHYKRTYMLKHNFVLYPPEHLRRSAHTAFSRPGHDNSFHGRAPHTSYR</sequence>
<accession>U4LWL6</accession>
<name>U4LWL6_PYROM</name>
<gene>
    <name evidence="2" type="ORF">PCON_02115</name>
</gene>
<evidence type="ECO:0000313" key="2">
    <source>
        <dbReference type="EMBL" id="CCX33873.1"/>
    </source>
</evidence>
<feature type="region of interest" description="Disordered" evidence="1">
    <location>
        <begin position="70"/>
        <end position="92"/>
    </location>
</feature>